<reference evidence="1 2" key="1">
    <citation type="journal article" date="2023" name="Insect Mol. Biol.">
        <title>Genome sequencing provides insights into the evolution of gene families encoding plant cell wall-degrading enzymes in longhorned beetles.</title>
        <authorList>
            <person name="Shin N.R."/>
            <person name="Okamura Y."/>
            <person name="Kirsch R."/>
            <person name="Pauchet Y."/>
        </authorList>
    </citation>
    <scope>NUCLEOTIDE SEQUENCE [LARGE SCALE GENOMIC DNA]</scope>
    <source>
        <strain evidence="1">EAD_L_NR</strain>
    </source>
</reference>
<evidence type="ECO:0000313" key="1">
    <source>
        <dbReference type="EMBL" id="KAJ8920520.1"/>
    </source>
</evidence>
<dbReference type="EMBL" id="JANEYG010000014">
    <property type="protein sequence ID" value="KAJ8920520.1"/>
    <property type="molecule type" value="Genomic_DNA"/>
</dbReference>
<dbReference type="InterPro" id="IPR036397">
    <property type="entry name" value="RNaseH_sf"/>
</dbReference>
<accession>A0AAV8W2F3</accession>
<comment type="caution">
    <text evidence="1">The sequence shown here is derived from an EMBL/GenBank/DDBJ whole genome shotgun (WGS) entry which is preliminary data.</text>
</comment>
<evidence type="ECO:0000313" key="2">
    <source>
        <dbReference type="Proteomes" id="UP001159042"/>
    </source>
</evidence>
<protein>
    <recommendedName>
        <fullName evidence="3">Transposase</fullName>
    </recommendedName>
</protein>
<keyword evidence="2" id="KW-1185">Reference proteome</keyword>
<dbReference type="Proteomes" id="UP001159042">
    <property type="component" value="Unassembled WGS sequence"/>
</dbReference>
<organism evidence="1 2">
    <name type="scientific">Exocentrus adspersus</name>
    <dbReference type="NCBI Taxonomy" id="1586481"/>
    <lineage>
        <taxon>Eukaryota</taxon>
        <taxon>Metazoa</taxon>
        <taxon>Ecdysozoa</taxon>
        <taxon>Arthropoda</taxon>
        <taxon>Hexapoda</taxon>
        <taxon>Insecta</taxon>
        <taxon>Pterygota</taxon>
        <taxon>Neoptera</taxon>
        <taxon>Endopterygota</taxon>
        <taxon>Coleoptera</taxon>
        <taxon>Polyphaga</taxon>
        <taxon>Cucujiformia</taxon>
        <taxon>Chrysomeloidea</taxon>
        <taxon>Cerambycidae</taxon>
        <taxon>Lamiinae</taxon>
        <taxon>Acanthocinini</taxon>
        <taxon>Exocentrus</taxon>
    </lineage>
</organism>
<gene>
    <name evidence="1" type="ORF">NQ315_005389</name>
</gene>
<dbReference type="Gene3D" id="3.30.420.10">
    <property type="entry name" value="Ribonuclease H-like superfamily/Ribonuclease H"/>
    <property type="match status" value="1"/>
</dbReference>
<dbReference type="GO" id="GO:0003676">
    <property type="term" value="F:nucleic acid binding"/>
    <property type="evidence" value="ECO:0007669"/>
    <property type="project" value="InterPro"/>
</dbReference>
<dbReference type="AlphaFoldDB" id="A0AAV8W2F3"/>
<evidence type="ECO:0008006" key="3">
    <source>
        <dbReference type="Google" id="ProtNLM"/>
    </source>
</evidence>
<sequence>MLDKLITALSDQIAIRNKVSKQLKVRYEMIVVTVVTIEKAPIEHYKRRKTPKYTVAQLENIPRCCRALRRLHFPGKFIIMDDEQYFTLSNSEIRGNDGFCTRNAEEAPDRVRFKGKVKFADKILVWCAISEAGVSQPYVGRVCDEAITADIYIERCLSKLRNFINTHNPNDEVMFWPDLASCHYARKERQNG</sequence>
<proteinExistence type="predicted"/>
<name>A0AAV8W2F3_9CUCU</name>